<feature type="domain" description="HTH luxR-type" evidence="1">
    <location>
        <begin position="254"/>
        <end position="318"/>
    </location>
</feature>
<dbReference type="Gene3D" id="1.10.10.10">
    <property type="entry name" value="Winged helix-like DNA-binding domain superfamily/Winged helix DNA-binding domain"/>
    <property type="match status" value="2"/>
</dbReference>
<dbReference type="SUPFAM" id="SSF46894">
    <property type="entry name" value="C-terminal effector domain of the bipartite response regulators"/>
    <property type="match status" value="1"/>
</dbReference>
<dbReference type="Proteomes" id="UP000649739">
    <property type="component" value="Unassembled WGS sequence"/>
</dbReference>
<dbReference type="InterPro" id="IPR036390">
    <property type="entry name" value="WH_DNA-bd_sf"/>
</dbReference>
<keyword evidence="3" id="KW-1185">Reference proteome</keyword>
<organism evidence="2 3">
    <name type="scientific">Pilimelia anulata</name>
    <dbReference type="NCBI Taxonomy" id="53371"/>
    <lineage>
        <taxon>Bacteria</taxon>
        <taxon>Bacillati</taxon>
        <taxon>Actinomycetota</taxon>
        <taxon>Actinomycetes</taxon>
        <taxon>Micromonosporales</taxon>
        <taxon>Micromonosporaceae</taxon>
        <taxon>Pilimelia</taxon>
    </lineage>
</organism>
<dbReference type="SUPFAM" id="SSF46785">
    <property type="entry name" value="Winged helix' DNA-binding domain"/>
    <property type="match status" value="1"/>
</dbReference>
<dbReference type="GO" id="GO:0003677">
    <property type="term" value="F:DNA binding"/>
    <property type="evidence" value="ECO:0007669"/>
    <property type="project" value="InterPro"/>
</dbReference>
<reference evidence="2" key="1">
    <citation type="journal article" date="2014" name="Int. J. Syst. Evol. Microbiol.">
        <title>Complete genome sequence of Corynebacterium casei LMG S-19264T (=DSM 44701T), isolated from a smear-ripened cheese.</title>
        <authorList>
            <consortium name="US DOE Joint Genome Institute (JGI-PGF)"/>
            <person name="Walter F."/>
            <person name="Albersmeier A."/>
            <person name="Kalinowski J."/>
            <person name="Ruckert C."/>
        </authorList>
    </citation>
    <scope>NUCLEOTIDE SEQUENCE</scope>
    <source>
        <strain evidence="2">JCM 3090</strain>
    </source>
</reference>
<dbReference type="Pfam" id="PF01978">
    <property type="entry name" value="TrmB"/>
    <property type="match status" value="1"/>
</dbReference>
<dbReference type="SMART" id="SM00421">
    <property type="entry name" value="HTH_LUXR"/>
    <property type="match status" value="1"/>
</dbReference>
<dbReference type="InterPro" id="IPR016032">
    <property type="entry name" value="Sig_transdc_resp-reg_C-effctor"/>
</dbReference>
<dbReference type="AlphaFoldDB" id="A0A8J3FCV7"/>
<dbReference type="PROSITE" id="PS50043">
    <property type="entry name" value="HTH_LUXR_2"/>
    <property type="match status" value="1"/>
</dbReference>
<dbReference type="InterPro" id="IPR051797">
    <property type="entry name" value="TrmB-like"/>
</dbReference>
<dbReference type="InterPro" id="IPR036388">
    <property type="entry name" value="WH-like_DNA-bd_sf"/>
</dbReference>
<dbReference type="CDD" id="cd06170">
    <property type="entry name" value="LuxR_C_like"/>
    <property type="match status" value="1"/>
</dbReference>
<protein>
    <submittedName>
        <fullName evidence="2">Transcriptional regulator</fullName>
    </submittedName>
</protein>
<dbReference type="PANTHER" id="PTHR34293">
    <property type="entry name" value="HTH-TYPE TRANSCRIPTIONAL REGULATOR TRMBL2"/>
    <property type="match status" value="1"/>
</dbReference>
<dbReference type="GO" id="GO:0006355">
    <property type="term" value="P:regulation of DNA-templated transcription"/>
    <property type="evidence" value="ECO:0007669"/>
    <property type="project" value="InterPro"/>
</dbReference>
<sequence length="320" mass="34768">MDELLEPVGLGALESALYVRLLAAPRSSADDLAVATGLPAAELTGALTRLTEHALITRLAGTPARYVPAPPDLAIDALALRRQEALERLRARARDLTRGMAAIPRGNATDLIELIEGDQAVLHQLARIQLAAEREVTIIDCPPYLMGQPIANDEQTQAMNRGIRYRAIYHAPLLAEPTKLQNVLQCMALGEDARALPDIHLKMIIVDQRVAVIPLSFGGAETKVRILIHQSPLLSVLVMLFDLLWDKATPVGARPAPDGPSPRDRELLMMLAAGMKDRAMARALGVTERTVTRRITLLMEGLGAATRFQAALQAAHRGWL</sequence>
<proteinExistence type="predicted"/>
<evidence type="ECO:0000313" key="2">
    <source>
        <dbReference type="EMBL" id="GGK07417.1"/>
    </source>
</evidence>
<evidence type="ECO:0000313" key="3">
    <source>
        <dbReference type="Proteomes" id="UP000649739"/>
    </source>
</evidence>
<dbReference type="InterPro" id="IPR000792">
    <property type="entry name" value="Tscrpt_reg_LuxR_C"/>
</dbReference>
<gene>
    <name evidence="2" type="ORF">GCM10010123_41680</name>
</gene>
<reference evidence="2" key="2">
    <citation type="submission" date="2020-09" db="EMBL/GenBank/DDBJ databases">
        <authorList>
            <person name="Sun Q."/>
            <person name="Ohkuma M."/>
        </authorList>
    </citation>
    <scope>NUCLEOTIDE SEQUENCE</scope>
    <source>
        <strain evidence="2">JCM 3090</strain>
    </source>
</reference>
<name>A0A8J3FCV7_9ACTN</name>
<accession>A0A8J3FCV7</accession>
<dbReference type="RefSeq" id="WP_189171893.1">
    <property type="nucleotide sequence ID" value="NZ_BMQB01000011.1"/>
</dbReference>
<dbReference type="EMBL" id="BMQB01000011">
    <property type="protein sequence ID" value="GGK07417.1"/>
    <property type="molecule type" value="Genomic_DNA"/>
</dbReference>
<dbReference type="Pfam" id="PF00196">
    <property type="entry name" value="GerE"/>
    <property type="match status" value="1"/>
</dbReference>
<comment type="caution">
    <text evidence="2">The sequence shown here is derived from an EMBL/GenBank/DDBJ whole genome shotgun (WGS) entry which is preliminary data.</text>
</comment>
<dbReference type="PANTHER" id="PTHR34293:SF1">
    <property type="entry name" value="HTH-TYPE TRANSCRIPTIONAL REGULATOR TRMBL2"/>
    <property type="match status" value="1"/>
</dbReference>
<evidence type="ECO:0000259" key="1">
    <source>
        <dbReference type="PROSITE" id="PS50043"/>
    </source>
</evidence>
<dbReference type="InterPro" id="IPR002831">
    <property type="entry name" value="Tscrpt_reg_TrmB_N"/>
</dbReference>